<dbReference type="PANTHER" id="PTHR48054">
    <property type="entry name" value="RECEPTOR KINASE-LIKE PROTEIN XA21"/>
    <property type="match status" value="1"/>
</dbReference>
<dbReference type="AlphaFoldDB" id="A0AAE1QS96"/>
<proteinExistence type="predicted"/>
<sequence length="244" mass="26745">MVPSFTTLDTCLACDAAVWKGSWYAPALRVLDLTKNSLTGVIPPSVGNATKLLKFRLSGNRINGNIPKEIDNHIEGPIPRESGKLSNLRLFDFEENYNLVGEIPKAIFNISSMEFVSLNLNNLPGRIPATTGLHIQNLKGLYLAHNQIEREIPPFIINASELSELVQAANLFTGIFLPIWEIFDVAISISINGPVPTGIGNTSGLMMLDFQKNNLMGSIPSELTLDSNEISGESKHATRTLVRF</sequence>
<dbReference type="Proteomes" id="UP001291623">
    <property type="component" value="Unassembled WGS sequence"/>
</dbReference>
<evidence type="ECO:0000313" key="2">
    <source>
        <dbReference type="Proteomes" id="UP001291623"/>
    </source>
</evidence>
<name>A0AAE1QS96_9SOLA</name>
<dbReference type="SUPFAM" id="SSF52058">
    <property type="entry name" value="L domain-like"/>
    <property type="match status" value="1"/>
</dbReference>
<dbReference type="InterPro" id="IPR001611">
    <property type="entry name" value="Leu-rich_rpt"/>
</dbReference>
<organism evidence="1 2">
    <name type="scientific">Anisodus tanguticus</name>
    <dbReference type="NCBI Taxonomy" id="243964"/>
    <lineage>
        <taxon>Eukaryota</taxon>
        <taxon>Viridiplantae</taxon>
        <taxon>Streptophyta</taxon>
        <taxon>Embryophyta</taxon>
        <taxon>Tracheophyta</taxon>
        <taxon>Spermatophyta</taxon>
        <taxon>Magnoliopsida</taxon>
        <taxon>eudicotyledons</taxon>
        <taxon>Gunneridae</taxon>
        <taxon>Pentapetalae</taxon>
        <taxon>asterids</taxon>
        <taxon>lamiids</taxon>
        <taxon>Solanales</taxon>
        <taxon>Solanaceae</taxon>
        <taxon>Solanoideae</taxon>
        <taxon>Hyoscyameae</taxon>
        <taxon>Anisodus</taxon>
    </lineage>
</organism>
<dbReference type="Gene3D" id="3.80.10.10">
    <property type="entry name" value="Ribonuclease Inhibitor"/>
    <property type="match status" value="1"/>
</dbReference>
<dbReference type="PANTHER" id="PTHR48054:SF14">
    <property type="entry name" value="MDIS1-INTERACTING RECEPTOR LIKE KINASE 2-LIKE"/>
    <property type="match status" value="1"/>
</dbReference>
<protein>
    <submittedName>
        <fullName evidence="1">Uncharacterized protein</fullName>
    </submittedName>
</protein>
<dbReference type="InterPro" id="IPR052592">
    <property type="entry name" value="LRR-RLK"/>
</dbReference>
<keyword evidence="2" id="KW-1185">Reference proteome</keyword>
<dbReference type="EMBL" id="JAVYJV010000024">
    <property type="protein sequence ID" value="KAK4337833.1"/>
    <property type="molecule type" value="Genomic_DNA"/>
</dbReference>
<dbReference type="Pfam" id="PF00560">
    <property type="entry name" value="LRR_1"/>
    <property type="match status" value="3"/>
</dbReference>
<comment type="caution">
    <text evidence="1">The sequence shown here is derived from an EMBL/GenBank/DDBJ whole genome shotgun (WGS) entry which is preliminary data.</text>
</comment>
<gene>
    <name evidence="1" type="ORF">RND71_042320</name>
</gene>
<reference evidence="1" key="1">
    <citation type="submission" date="2023-12" db="EMBL/GenBank/DDBJ databases">
        <title>Genome assembly of Anisodus tanguticus.</title>
        <authorList>
            <person name="Wang Y.-J."/>
        </authorList>
    </citation>
    <scope>NUCLEOTIDE SEQUENCE</scope>
    <source>
        <strain evidence="1">KB-2021</strain>
        <tissue evidence="1">Leaf</tissue>
    </source>
</reference>
<dbReference type="InterPro" id="IPR032675">
    <property type="entry name" value="LRR_dom_sf"/>
</dbReference>
<evidence type="ECO:0000313" key="1">
    <source>
        <dbReference type="EMBL" id="KAK4337833.1"/>
    </source>
</evidence>
<accession>A0AAE1QS96</accession>